<proteinExistence type="predicted"/>
<gene>
    <name evidence="2" type="ORF">TCEB3V08_LOCUS9043</name>
</gene>
<feature type="region of interest" description="Disordered" evidence="1">
    <location>
        <begin position="110"/>
        <end position="130"/>
    </location>
</feature>
<name>A0A7R9H357_TIMCR</name>
<sequence>MASSESSYPLHDFPSHFSLPVSEEYKLHSPFGNTDRKVSRERRVLEGVGSGFFSGKDSRTISLVKMGPIASVVPEMHLGGGMSTNYTNGLGIEKVELEEVNTHLCGGRVEKHLGKTTPSSPDRDSNLDLPVLSGQAQHDKRVSQLRHRGRYIMETCNISLEEVKTVSIKTEPQWDSELHLKEESQSKTEIKTDQHRFLISKTSKSKLLKDNSECDSNIKCVGEVQELHLHVEFEEKNSKENARKKRYFKSNEKLVHGDIVLNMEVHIPSVKKKIALAIPSQADTVYHMEALEIDARQKIVVKILFQEGIVWHMGAVSRNRLIDTMRCVRPHAEHNPLDIKTLHSDSPLEADGLPPWLPGLPVNFLKDQRDQESSIRRAGRIFQGETLPGDVGIAFGRTIPHVSKTNSIRIPTSLALRHLVSYKTRLRGWNTGRSAPQTL</sequence>
<evidence type="ECO:0000313" key="2">
    <source>
        <dbReference type="EMBL" id="CAD7407479.1"/>
    </source>
</evidence>
<reference evidence="2" key="1">
    <citation type="submission" date="2020-11" db="EMBL/GenBank/DDBJ databases">
        <authorList>
            <person name="Tran Van P."/>
        </authorList>
    </citation>
    <scope>NUCLEOTIDE SEQUENCE</scope>
</reference>
<accession>A0A7R9H357</accession>
<organism evidence="2">
    <name type="scientific">Timema cristinae</name>
    <name type="common">Walking stick</name>
    <dbReference type="NCBI Taxonomy" id="61476"/>
    <lineage>
        <taxon>Eukaryota</taxon>
        <taxon>Metazoa</taxon>
        <taxon>Ecdysozoa</taxon>
        <taxon>Arthropoda</taxon>
        <taxon>Hexapoda</taxon>
        <taxon>Insecta</taxon>
        <taxon>Pterygota</taxon>
        <taxon>Neoptera</taxon>
        <taxon>Polyneoptera</taxon>
        <taxon>Phasmatodea</taxon>
        <taxon>Timematodea</taxon>
        <taxon>Timematoidea</taxon>
        <taxon>Timematidae</taxon>
        <taxon>Timema</taxon>
    </lineage>
</organism>
<protein>
    <submittedName>
        <fullName evidence="2">Uncharacterized protein</fullName>
    </submittedName>
</protein>
<dbReference type="AlphaFoldDB" id="A0A7R9H357"/>
<evidence type="ECO:0000256" key="1">
    <source>
        <dbReference type="SAM" id="MobiDB-lite"/>
    </source>
</evidence>
<dbReference type="EMBL" id="OC320186">
    <property type="protein sequence ID" value="CAD7407479.1"/>
    <property type="molecule type" value="Genomic_DNA"/>
</dbReference>